<keyword evidence="6" id="KW-1185">Reference proteome</keyword>
<evidence type="ECO:0000256" key="3">
    <source>
        <dbReference type="ARBA" id="ARBA00023163"/>
    </source>
</evidence>
<evidence type="ECO:0000313" key="6">
    <source>
        <dbReference type="Proteomes" id="UP000626026"/>
    </source>
</evidence>
<dbReference type="Gene3D" id="1.10.10.10">
    <property type="entry name" value="Winged helix-like DNA-binding domain superfamily/Winged helix DNA-binding domain"/>
    <property type="match status" value="1"/>
</dbReference>
<gene>
    <name evidence="5" type="ORF">IBL26_02960</name>
</gene>
<dbReference type="CDD" id="cd07377">
    <property type="entry name" value="WHTH_GntR"/>
    <property type="match status" value="1"/>
</dbReference>
<dbReference type="Proteomes" id="UP000626026">
    <property type="component" value="Unassembled WGS sequence"/>
</dbReference>
<dbReference type="SMART" id="SM00866">
    <property type="entry name" value="UTRA"/>
    <property type="match status" value="1"/>
</dbReference>
<dbReference type="Pfam" id="PF00392">
    <property type="entry name" value="GntR"/>
    <property type="match status" value="1"/>
</dbReference>
<dbReference type="InterPro" id="IPR000524">
    <property type="entry name" value="Tscrpt_reg_HTH_GntR"/>
</dbReference>
<evidence type="ECO:0000256" key="1">
    <source>
        <dbReference type="ARBA" id="ARBA00023015"/>
    </source>
</evidence>
<evidence type="ECO:0000313" key="5">
    <source>
        <dbReference type="EMBL" id="MBC9205782.1"/>
    </source>
</evidence>
<dbReference type="PANTHER" id="PTHR44846">
    <property type="entry name" value="MANNOSYL-D-GLYCERATE TRANSPORT/METABOLISM SYSTEM REPRESSOR MNGR-RELATED"/>
    <property type="match status" value="1"/>
</dbReference>
<reference evidence="5 6" key="1">
    <citation type="journal article" date="2013" name="Int. J. Syst. Evol. Microbiol.">
        <title>Roseomonas aerophila sp. nov., isolated from air.</title>
        <authorList>
            <person name="Kim S.J."/>
            <person name="Weon H.Y."/>
            <person name="Ahn J.H."/>
            <person name="Hong S.B."/>
            <person name="Seok S.J."/>
            <person name="Whang K.S."/>
            <person name="Kwon S.W."/>
        </authorList>
    </citation>
    <scope>NUCLEOTIDE SEQUENCE [LARGE SCALE GENOMIC DNA]</scope>
    <source>
        <strain evidence="5 6">NBRC 108923</strain>
    </source>
</reference>
<dbReference type="InterPro" id="IPR011663">
    <property type="entry name" value="UTRA"/>
</dbReference>
<dbReference type="InterPro" id="IPR050679">
    <property type="entry name" value="Bact_HTH_transcr_reg"/>
</dbReference>
<dbReference type="SMART" id="SM00345">
    <property type="entry name" value="HTH_GNTR"/>
    <property type="match status" value="1"/>
</dbReference>
<proteinExistence type="predicted"/>
<feature type="domain" description="HTH gntR-type" evidence="4">
    <location>
        <begin position="16"/>
        <end position="84"/>
    </location>
</feature>
<dbReference type="PROSITE" id="PS50949">
    <property type="entry name" value="HTH_GNTR"/>
    <property type="match status" value="1"/>
</dbReference>
<protein>
    <submittedName>
        <fullName evidence="5">GntR family transcriptional regulator</fullName>
    </submittedName>
</protein>
<keyword evidence="1" id="KW-0805">Transcription regulation</keyword>
<accession>A0ABR7RHY1</accession>
<evidence type="ECO:0000256" key="2">
    <source>
        <dbReference type="ARBA" id="ARBA00023125"/>
    </source>
</evidence>
<dbReference type="Pfam" id="PF07702">
    <property type="entry name" value="UTRA"/>
    <property type="match status" value="1"/>
</dbReference>
<sequence length="248" mass="27654">MSTSTPTPPPERLDARPLYQQVESVLIGRIASGAWPPGHSLPAEPELASELGVSQGTVRKALAELERRNLIERRQGRGTTVLRHTGDTARFHFYRLRDLDGAEVISRIVVLSCEPAEADAAEAAALKLPEGTPVYRLRRIRLVEGAPRIFERCTLVAERLPGFHLPEGEFSTELYVHFQRAHGVTVEHAEEELSAQAAGPEEATLLGLEQGTPLLMVERIAYDIARRVVEHRVSLIDTKRYRYAVRLD</sequence>
<dbReference type="InterPro" id="IPR036390">
    <property type="entry name" value="WH_DNA-bd_sf"/>
</dbReference>
<dbReference type="PRINTS" id="PR00035">
    <property type="entry name" value="HTHGNTR"/>
</dbReference>
<comment type="caution">
    <text evidence="5">The sequence shown here is derived from an EMBL/GenBank/DDBJ whole genome shotgun (WGS) entry which is preliminary data.</text>
</comment>
<dbReference type="Gene3D" id="3.40.1410.10">
    <property type="entry name" value="Chorismate lyase-like"/>
    <property type="match status" value="1"/>
</dbReference>
<dbReference type="SUPFAM" id="SSF64288">
    <property type="entry name" value="Chorismate lyase-like"/>
    <property type="match status" value="1"/>
</dbReference>
<dbReference type="EMBL" id="JACTVA010000003">
    <property type="protein sequence ID" value="MBC9205782.1"/>
    <property type="molecule type" value="Genomic_DNA"/>
</dbReference>
<dbReference type="PANTHER" id="PTHR44846:SF1">
    <property type="entry name" value="MANNOSYL-D-GLYCERATE TRANSPORT_METABOLISM SYSTEM REPRESSOR MNGR-RELATED"/>
    <property type="match status" value="1"/>
</dbReference>
<name>A0ABR7RHY1_9PROT</name>
<dbReference type="SUPFAM" id="SSF46785">
    <property type="entry name" value="Winged helix' DNA-binding domain"/>
    <property type="match status" value="1"/>
</dbReference>
<evidence type="ECO:0000259" key="4">
    <source>
        <dbReference type="PROSITE" id="PS50949"/>
    </source>
</evidence>
<dbReference type="InterPro" id="IPR028978">
    <property type="entry name" value="Chorismate_lyase_/UTRA_dom_sf"/>
</dbReference>
<dbReference type="RefSeq" id="WP_187782954.1">
    <property type="nucleotide sequence ID" value="NZ_JACTVA010000003.1"/>
</dbReference>
<organism evidence="5 6">
    <name type="scientific">Teichococcus aerophilus</name>
    <dbReference type="NCBI Taxonomy" id="1224513"/>
    <lineage>
        <taxon>Bacteria</taxon>
        <taxon>Pseudomonadati</taxon>
        <taxon>Pseudomonadota</taxon>
        <taxon>Alphaproteobacteria</taxon>
        <taxon>Acetobacterales</taxon>
        <taxon>Roseomonadaceae</taxon>
        <taxon>Roseomonas</taxon>
    </lineage>
</organism>
<keyword evidence="2" id="KW-0238">DNA-binding</keyword>
<dbReference type="InterPro" id="IPR036388">
    <property type="entry name" value="WH-like_DNA-bd_sf"/>
</dbReference>
<keyword evidence="3" id="KW-0804">Transcription</keyword>